<name>A0A7W7ZD29_9BACT</name>
<gene>
    <name evidence="3" type="ORF">HDF16_002391</name>
</gene>
<dbReference type="GO" id="GO:0009228">
    <property type="term" value="P:thiamine biosynthetic process"/>
    <property type="evidence" value="ECO:0007669"/>
    <property type="project" value="InterPro"/>
</dbReference>
<feature type="signal peptide" evidence="1">
    <location>
        <begin position="1"/>
        <end position="28"/>
    </location>
</feature>
<dbReference type="SUPFAM" id="SSF53850">
    <property type="entry name" value="Periplasmic binding protein-like II"/>
    <property type="match status" value="1"/>
</dbReference>
<accession>A0A7W7ZD29</accession>
<proteinExistence type="predicted"/>
<keyword evidence="4" id="KW-1185">Reference proteome</keyword>
<feature type="chain" id="PRO_5031352131" evidence="1">
    <location>
        <begin position="29"/>
        <end position="331"/>
    </location>
</feature>
<protein>
    <submittedName>
        <fullName evidence="3">NitT/TauT family transport system substrate-binding protein</fullName>
    </submittedName>
</protein>
<dbReference type="Proteomes" id="UP000540989">
    <property type="component" value="Unassembled WGS sequence"/>
</dbReference>
<evidence type="ECO:0000259" key="2">
    <source>
        <dbReference type="Pfam" id="PF09084"/>
    </source>
</evidence>
<dbReference type="Gene3D" id="3.40.190.10">
    <property type="entry name" value="Periplasmic binding protein-like II"/>
    <property type="match status" value="2"/>
</dbReference>
<dbReference type="InterPro" id="IPR015168">
    <property type="entry name" value="SsuA/THI5"/>
</dbReference>
<reference evidence="3 4" key="1">
    <citation type="submission" date="2020-08" db="EMBL/GenBank/DDBJ databases">
        <title>Genomic Encyclopedia of Type Strains, Phase IV (KMG-V): Genome sequencing to study the core and pangenomes of soil and plant-associated prokaryotes.</title>
        <authorList>
            <person name="Whitman W."/>
        </authorList>
    </citation>
    <scope>NUCLEOTIDE SEQUENCE [LARGE SCALE GENOMIC DNA]</scope>
    <source>
        <strain evidence="3 4">M8UP14</strain>
    </source>
</reference>
<dbReference type="EMBL" id="JACHIP010000003">
    <property type="protein sequence ID" value="MBB5057685.1"/>
    <property type="molecule type" value="Genomic_DNA"/>
</dbReference>
<evidence type="ECO:0000313" key="3">
    <source>
        <dbReference type="EMBL" id="MBB5057685.1"/>
    </source>
</evidence>
<dbReference type="PROSITE" id="PS51257">
    <property type="entry name" value="PROKAR_LIPOPROTEIN"/>
    <property type="match status" value="1"/>
</dbReference>
<dbReference type="PANTHER" id="PTHR31528:SF3">
    <property type="entry name" value="THIAMINE BIOSYNTHESIS PROTEIN HI_0357-RELATED"/>
    <property type="match status" value="1"/>
</dbReference>
<dbReference type="Pfam" id="PF09084">
    <property type="entry name" value="NMT1"/>
    <property type="match status" value="1"/>
</dbReference>
<feature type="domain" description="SsuA/THI5-like" evidence="2">
    <location>
        <begin position="43"/>
        <end position="246"/>
    </location>
</feature>
<keyword evidence="1" id="KW-0732">Signal</keyword>
<dbReference type="AlphaFoldDB" id="A0A7W7ZD29"/>
<comment type="caution">
    <text evidence="3">The sequence shown here is derived from an EMBL/GenBank/DDBJ whole genome shotgun (WGS) entry which is preliminary data.</text>
</comment>
<evidence type="ECO:0000256" key="1">
    <source>
        <dbReference type="SAM" id="SignalP"/>
    </source>
</evidence>
<dbReference type="PANTHER" id="PTHR31528">
    <property type="entry name" value="4-AMINO-5-HYDROXYMETHYL-2-METHYLPYRIMIDINE PHOSPHATE SYNTHASE THI11-RELATED"/>
    <property type="match status" value="1"/>
</dbReference>
<dbReference type="RefSeq" id="WP_184216744.1">
    <property type="nucleotide sequence ID" value="NZ_JACHIP010000003.1"/>
</dbReference>
<dbReference type="InterPro" id="IPR027939">
    <property type="entry name" value="NMT1/THI5"/>
</dbReference>
<sequence length="331" mass="36305">MRKVPSSLILLCTGVVLLLTSCKKPAPANGLFHVTLQTDWYPQPEHGGFYTALLKGYYKQEGLDVTINPGGPSIVADQLVASGNADFGMSSSDKTLVSVSKGLPLVAVAATMQRDPQCVMVHSDSPVKTFADLNGHAIAVLPGSIWFQYLVKKYHLDNAREIPATLSVANFLSDPNYIQQCFVTSEPYFAEKAGAKVRTLPIGDSGYSPYRVYETSESFLHDHPDIVAKFVRASTKGWRDYLADPTLANAEITKLNPAMSQGQMAFSYQALKDQHFLTGDGPDDPKLASGDMLGKFTTQRWATMYNQLLDLKVITTPIEPSKAYTLQYLPQ</sequence>
<evidence type="ECO:0000313" key="4">
    <source>
        <dbReference type="Proteomes" id="UP000540989"/>
    </source>
</evidence>
<organism evidence="3 4">
    <name type="scientific">Granulicella aggregans</name>
    <dbReference type="NCBI Taxonomy" id="474949"/>
    <lineage>
        <taxon>Bacteria</taxon>
        <taxon>Pseudomonadati</taxon>
        <taxon>Acidobacteriota</taxon>
        <taxon>Terriglobia</taxon>
        <taxon>Terriglobales</taxon>
        <taxon>Acidobacteriaceae</taxon>
        <taxon>Granulicella</taxon>
    </lineage>
</organism>